<proteinExistence type="predicted"/>
<reference evidence="2 3" key="1">
    <citation type="journal article" date="2012" name="Nature">
        <title>Repeated polyploidization of Gossypium genomes and the evolution of spinnable cotton fibres.</title>
        <authorList>
            <person name="Paterson A.H."/>
            <person name="Wendel J.F."/>
            <person name="Gundlach H."/>
            <person name="Guo H."/>
            <person name="Jenkins J."/>
            <person name="Jin D."/>
            <person name="Llewellyn D."/>
            <person name="Showmaker K.C."/>
            <person name="Shu S."/>
            <person name="Udall J."/>
            <person name="Yoo M.J."/>
            <person name="Byers R."/>
            <person name="Chen W."/>
            <person name="Doron-Faigenboim A."/>
            <person name="Duke M.V."/>
            <person name="Gong L."/>
            <person name="Grimwood J."/>
            <person name="Grover C."/>
            <person name="Grupp K."/>
            <person name="Hu G."/>
            <person name="Lee T.H."/>
            <person name="Li J."/>
            <person name="Lin L."/>
            <person name="Liu T."/>
            <person name="Marler B.S."/>
            <person name="Page J.T."/>
            <person name="Roberts A.W."/>
            <person name="Romanel E."/>
            <person name="Sanders W.S."/>
            <person name="Szadkowski E."/>
            <person name="Tan X."/>
            <person name="Tang H."/>
            <person name="Xu C."/>
            <person name="Wang J."/>
            <person name="Wang Z."/>
            <person name="Zhang D."/>
            <person name="Zhang L."/>
            <person name="Ashrafi H."/>
            <person name="Bedon F."/>
            <person name="Bowers J.E."/>
            <person name="Brubaker C.L."/>
            <person name="Chee P.W."/>
            <person name="Das S."/>
            <person name="Gingle A.R."/>
            <person name="Haigler C.H."/>
            <person name="Harker D."/>
            <person name="Hoffmann L.V."/>
            <person name="Hovav R."/>
            <person name="Jones D.C."/>
            <person name="Lemke C."/>
            <person name="Mansoor S."/>
            <person name="ur Rahman M."/>
            <person name="Rainville L.N."/>
            <person name="Rambani A."/>
            <person name="Reddy U.K."/>
            <person name="Rong J.K."/>
            <person name="Saranga Y."/>
            <person name="Scheffler B.E."/>
            <person name="Scheffler J.A."/>
            <person name="Stelly D.M."/>
            <person name="Triplett B.A."/>
            <person name="Van Deynze A."/>
            <person name="Vaslin M.F."/>
            <person name="Waghmare V.N."/>
            <person name="Walford S.A."/>
            <person name="Wright R.J."/>
            <person name="Zaki E.A."/>
            <person name="Zhang T."/>
            <person name="Dennis E.S."/>
            <person name="Mayer K.F."/>
            <person name="Peterson D.G."/>
            <person name="Rokhsar D.S."/>
            <person name="Wang X."/>
            <person name="Schmutz J."/>
        </authorList>
    </citation>
    <scope>NUCLEOTIDE SEQUENCE [LARGE SCALE GENOMIC DNA]</scope>
</reference>
<keyword evidence="3" id="KW-1185">Reference proteome</keyword>
<keyword evidence="1" id="KW-0472">Membrane</keyword>
<gene>
    <name evidence="2" type="ORF">B456_001G045400</name>
</gene>
<dbReference type="EMBL" id="CM001740">
    <property type="protein sequence ID" value="KJB07804.1"/>
    <property type="molecule type" value="Genomic_DNA"/>
</dbReference>
<evidence type="ECO:0000313" key="2">
    <source>
        <dbReference type="EMBL" id="KJB07804.1"/>
    </source>
</evidence>
<sequence>MGTHCCHPPKLLINAMMILSISGISIARHLMSWLGRLKLKSSINILSLFVAVLRHTTQPVSKGMRHSLNPRQNGTATYTDKEGIRQQQLLAFIPRHHKHYILPNSVSRKVHFSPQLQTDPRENYLYAKSCLQPSGLLRTSKMLMVRQLALLNSHII</sequence>
<keyword evidence="1" id="KW-1133">Transmembrane helix</keyword>
<protein>
    <submittedName>
        <fullName evidence="2">Uncharacterized protein</fullName>
    </submittedName>
</protein>
<feature type="transmembrane region" description="Helical" evidence="1">
    <location>
        <begin position="12"/>
        <end position="31"/>
    </location>
</feature>
<accession>A0A0D2PLR9</accession>
<dbReference type="Proteomes" id="UP000032304">
    <property type="component" value="Chromosome 1"/>
</dbReference>
<name>A0A0D2PLR9_GOSRA</name>
<organism evidence="2 3">
    <name type="scientific">Gossypium raimondii</name>
    <name type="common">Peruvian cotton</name>
    <name type="synonym">Gossypium klotzschianum subsp. raimondii</name>
    <dbReference type="NCBI Taxonomy" id="29730"/>
    <lineage>
        <taxon>Eukaryota</taxon>
        <taxon>Viridiplantae</taxon>
        <taxon>Streptophyta</taxon>
        <taxon>Embryophyta</taxon>
        <taxon>Tracheophyta</taxon>
        <taxon>Spermatophyta</taxon>
        <taxon>Magnoliopsida</taxon>
        <taxon>eudicotyledons</taxon>
        <taxon>Gunneridae</taxon>
        <taxon>Pentapetalae</taxon>
        <taxon>rosids</taxon>
        <taxon>malvids</taxon>
        <taxon>Malvales</taxon>
        <taxon>Malvaceae</taxon>
        <taxon>Malvoideae</taxon>
        <taxon>Gossypium</taxon>
    </lineage>
</organism>
<keyword evidence="1" id="KW-0812">Transmembrane</keyword>
<dbReference type="Gramene" id="KJB07804">
    <property type="protein sequence ID" value="KJB07804"/>
    <property type="gene ID" value="B456_001G045400"/>
</dbReference>
<evidence type="ECO:0000256" key="1">
    <source>
        <dbReference type="SAM" id="Phobius"/>
    </source>
</evidence>
<dbReference type="AlphaFoldDB" id="A0A0D2PLR9"/>
<evidence type="ECO:0000313" key="3">
    <source>
        <dbReference type="Proteomes" id="UP000032304"/>
    </source>
</evidence>